<proteinExistence type="predicted"/>
<name>A0A833RN60_9HYME</name>
<comment type="caution">
    <text evidence="1">The sequence shown here is derived from an EMBL/GenBank/DDBJ whole genome shotgun (WGS) entry which is preliminary data.</text>
</comment>
<sequence length="121" mass="13355">MTIKIKVIGREMYESCNIWFLVKSIGKIGEHVACDINCKKMDLAETMKNIVAKGMQTEMGPPGGGSGYPGTPSSAGYVTEKMYMLLQAYLQNKGWNPSIELLQCFSEFKDASMIPSAAYLQ</sequence>
<dbReference type="AlphaFoldDB" id="A0A833RN60"/>
<evidence type="ECO:0000313" key="1">
    <source>
        <dbReference type="EMBL" id="KAF3420512.1"/>
    </source>
</evidence>
<accession>A0A833RN60</accession>
<protein>
    <submittedName>
        <fullName evidence="1">Uncharacterized protein</fullName>
    </submittedName>
</protein>
<gene>
    <name evidence="1" type="ORF">E2986_11458</name>
</gene>
<organism evidence="1 2">
    <name type="scientific">Frieseomelitta varia</name>
    <dbReference type="NCBI Taxonomy" id="561572"/>
    <lineage>
        <taxon>Eukaryota</taxon>
        <taxon>Metazoa</taxon>
        <taxon>Ecdysozoa</taxon>
        <taxon>Arthropoda</taxon>
        <taxon>Hexapoda</taxon>
        <taxon>Insecta</taxon>
        <taxon>Pterygota</taxon>
        <taxon>Neoptera</taxon>
        <taxon>Endopterygota</taxon>
        <taxon>Hymenoptera</taxon>
        <taxon>Apocrita</taxon>
        <taxon>Aculeata</taxon>
        <taxon>Apoidea</taxon>
        <taxon>Anthophila</taxon>
        <taxon>Apidae</taxon>
        <taxon>Frieseomelitta</taxon>
    </lineage>
</organism>
<dbReference type="EMBL" id="WNWW01000937">
    <property type="protein sequence ID" value="KAF3420512.1"/>
    <property type="molecule type" value="Genomic_DNA"/>
</dbReference>
<evidence type="ECO:0000313" key="2">
    <source>
        <dbReference type="Proteomes" id="UP000655588"/>
    </source>
</evidence>
<dbReference type="Proteomes" id="UP000655588">
    <property type="component" value="Unassembled WGS sequence"/>
</dbReference>
<keyword evidence="2" id="KW-1185">Reference proteome</keyword>
<reference evidence="1" key="1">
    <citation type="submission" date="2019-11" db="EMBL/GenBank/DDBJ databases">
        <title>The nuclear and mitochondrial genomes of Frieseomelitta varia - a highly eusocial stingless bee (Meliponini) with a permanently sterile worker caste.</title>
        <authorList>
            <person name="Freitas F.C.P."/>
            <person name="Lourenco A.P."/>
            <person name="Nunes F.M.F."/>
            <person name="Paschoal A.R."/>
            <person name="Abreu F.C.P."/>
            <person name="Barbin F.O."/>
            <person name="Bataglia L."/>
            <person name="Cardoso-Junior C.A.M."/>
            <person name="Cervoni M.S."/>
            <person name="Silva S.R."/>
            <person name="Dalarmi F."/>
            <person name="Del Lama M.A."/>
            <person name="Depintor T.S."/>
            <person name="Ferreira K.M."/>
            <person name="Goria P.S."/>
            <person name="Jaskot M.C."/>
            <person name="Lago D.C."/>
            <person name="Luna-Lucena D."/>
            <person name="Moda L.M."/>
            <person name="Nascimento L."/>
            <person name="Pedrino M."/>
            <person name="Rabico F.O."/>
            <person name="Sanches F.C."/>
            <person name="Santos D.E."/>
            <person name="Santos C.G."/>
            <person name="Vieira J."/>
            <person name="Lopes T.F."/>
            <person name="Barchuk A.R."/>
            <person name="Hartfelder K."/>
            <person name="Simoes Z.L.P."/>
            <person name="Bitondi M.M.G."/>
            <person name="Pinheiro D.G."/>
        </authorList>
    </citation>
    <scope>NUCLEOTIDE SEQUENCE</scope>
    <source>
        <strain evidence="1">USP_RPSP 00005682</strain>
        <tissue evidence="1">Whole individual</tissue>
    </source>
</reference>